<gene>
    <name evidence="1" type="ORF">STH12_03874</name>
</gene>
<evidence type="ECO:0000313" key="2">
    <source>
        <dbReference type="Proteomes" id="UP000278437"/>
    </source>
</evidence>
<sequence>MLKKQFSHLGLQCKTVGCCAINSRGSFNLNLGSEFTEIAVRRQPALRENTHQLAIHQRLIDALKGGVIGRFALFGGANRDDANMAE</sequence>
<dbReference type="Proteomes" id="UP000278437">
    <property type="component" value="Chromosome"/>
</dbReference>
<dbReference type="EMBL" id="CP020373">
    <property type="protein sequence ID" value="AZQ12926.1"/>
    <property type="molecule type" value="Genomic_DNA"/>
</dbReference>
<evidence type="ECO:0000313" key="1">
    <source>
        <dbReference type="EMBL" id="AZQ12926.1"/>
    </source>
</evidence>
<name>A0ABM7DT87_9GAMM</name>
<organism evidence="1 2">
    <name type="scientific">Shewanella khirikhana</name>
    <dbReference type="NCBI Taxonomy" id="1965282"/>
    <lineage>
        <taxon>Bacteria</taxon>
        <taxon>Pseudomonadati</taxon>
        <taxon>Pseudomonadota</taxon>
        <taxon>Gammaproteobacteria</taxon>
        <taxon>Alteromonadales</taxon>
        <taxon>Shewanellaceae</taxon>
        <taxon>Shewanella</taxon>
    </lineage>
</organism>
<proteinExistence type="predicted"/>
<keyword evidence="2" id="KW-1185">Reference proteome</keyword>
<protein>
    <submittedName>
        <fullName evidence="1">Uncharacterized protein</fullName>
    </submittedName>
</protein>
<accession>A0ABM7DT87</accession>
<reference evidence="2" key="1">
    <citation type="submission" date="2017-03" db="EMBL/GenBank/DDBJ databases">
        <title>Full genome sequence of a non-lethal Shewanella isolate that potentiates virulence of Vibio parahaemolyticus causing acute hepatopancreatic necrosis disease (AHPND) in shrimp.</title>
        <authorList>
            <person name="Prachumwat A."/>
            <person name="Sritunyalucksana K."/>
        </authorList>
    </citation>
    <scope>NUCLEOTIDE SEQUENCE [LARGE SCALE GENOMIC DNA]</scope>
    <source>
        <strain evidence="2">TH2012</strain>
    </source>
</reference>